<keyword evidence="4" id="KW-1185">Reference proteome</keyword>
<dbReference type="SUPFAM" id="SSF143422">
    <property type="entry name" value="Transposase IS200-like"/>
    <property type="match status" value="1"/>
</dbReference>
<dbReference type="SMART" id="SM01321">
    <property type="entry name" value="Y1_Tnp"/>
    <property type="match status" value="1"/>
</dbReference>
<dbReference type="KEGG" id="psu:Psesu_0668"/>
<sequence length="159" mass="17628">MDTPIFPPESNEPHQAADAPAEAAGQVFRVSVVTRGRYACFADFHVAWTAVRAFRDPLALGDSRLLAWVLLPDRVYWLIEPGERMPLEKVVARMKSCSAVQVNKTLFRAGPLWEPGFVASALAPDEEPRAAARRMLVAPIQAGLATQLVDYPLWDCVWV</sequence>
<dbReference type="Proteomes" id="UP000008632">
    <property type="component" value="Chromosome"/>
</dbReference>
<dbReference type="InterPro" id="IPR002686">
    <property type="entry name" value="Transposase_17"/>
</dbReference>
<evidence type="ECO:0000259" key="2">
    <source>
        <dbReference type="SMART" id="SM01321"/>
    </source>
</evidence>
<dbReference type="STRING" id="743721.Psesu_0668"/>
<evidence type="ECO:0000313" key="4">
    <source>
        <dbReference type="Proteomes" id="UP000008632"/>
    </source>
</evidence>
<evidence type="ECO:0000256" key="1">
    <source>
        <dbReference type="SAM" id="MobiDB-lite"/>
    </source>
</evidence>
<accession>E6WQS5</accession>
<evidence type="ECO:0000313" key="3">
    <source>
        <dbReference type="EMBL" id="ADV26524.1"/>
    </source>
</evidence>
<reference evidence="3 4" key="1">
    <citation type="submission" date="2011-01" db="EMBL/GenBank/DDBJ databases">
        <title>Complete sequence of Pseudoxanthomonas suwonensis 11-1.</title>
        <authorList>
            <consortium name="US DOE Joint Genome Institute"/>
            <person name="Lucas S."/>
            <person name="Copeland A."/>
            <person name="Lapidus A."/>
            <person name="Cheng J.-F."/>
            <person name="Goodwin L."/>
            <person name="Pitluck S."/>
            <person name="Teshima H."/>
            <person name="Detter J.C."/>
            <person name="Han C."/>
            <person name="Tapia R."/>
            <person name="Land M."/>
            <person name="Hauser L."/>
            <person name="Kyrpides N."/>
            <person name="Ivanova N."/>
            <person name="Ovchinnikova G."/>
            <person name="Siebers A.K."/>
            <person name="Allgaier M."/>
            <person name="Thelen M.P."/>
            <person name="Hugenholtz P."/>
            <person name="Gladden J."/>
            <person name="Woyke T."/>
        </authorList>
    </citation>
    <scope>NUCLEOTIDE SEQUENCE [LARGE SCALE GENOMIC DNA]</scope>
    <source>
        <strain evidence="4">11-1</strain>
    </source>
</reference>
<dbReference type="eggNOG" id="COG1943">
    <property type="taxonomic scope" value="Bacteria"/>
</dbReference>
<dbReference type="RefSeq" id="WP_013534354.1">
    <property type="nucleotide sequence ID" value="NC_014924.1"/>
</dbReference>
<dbReference type="HOGENOM" id="CLU_068226_2_1_6"/>
<organism evidence="3 4">
    <name type="scientific">Pseudoxanthomonas suwonensis (strain 11-1)</name>
    <dbReference type="NCBI Taxonomy" id="743721"/>
    <lineage>
        <taxon>Bacteria</taxon>
        <taxon>Pseudomonadati</taxon>
        <taxon>Pseudomonadota</taxon>
        <taxon>Gammaproteobacteria</taxon>
        <taxon>Lysobacterales</taxon>
        <taxon>Lysobacteraceae</taxon>
        <taxon>Pseudoxanthomonas</taxon>
    </lineage>
</organism>
<dbReference type="GO" id="GO:0006313">
    <property type="term" value="P:DNA transposition"/>
    <property type="evidence" value="ECO:0007669"/>
    <property type="project" value="InterPro"/>
</dbReference>
<dbReference type="GO" id="GO:0004803">
    <property type="term" value="F:transposase activity"/>
    <property type="evidence" value="ECO:0007669"/>
    <property type="project" value="InterPro"/>
</dbReference>
<proteinExistence type="predicted"/>
<feature type="domain" description="Transposase IS200-like" evidence="2">
    <location>
        <begin position="23"/>
        <end position="139"/>
    </location>
</feature>
<name>E6WQS5_PSEUU</name>
<dbReference type="InterPro" id="IPR036515">
    <property type="entry name" value="Transposase_17_sf"/>
</dbReference>
<protein>
    <recommendedName>
        <fullName evidence="2">Transposase IS200-like domain-containing protein</fullName>
    </recommendedName>
</protein>
<gene>
    <name evidence="3" type="ordered locus">Psesu_0668</name>
</gene>
<feature type="region of interest" description="Disordered" evidence="1">
    <location>
        <begin position="1"/>
        <end position="20"/>
    </location>
</feature>
<dbReference type="AlphaFoldDB" id="E6WQS5"/>
<dbReference type="Gene3D" id="3.30.70.1290">
    <property type="entry name" value="Transposase IS200-like"/>
    <property type="match status" value="1"/>
</dbReference>
<dbReference type="EMBL" id="CP002446">
    <property type="protein sequence ID" value="ADV26524.1"/>
    <property type="molecule type" value="Genomic_DNA"/>
</dbReference>
<dbReference type="OrthoDB" id="9791101at2"/>
<dbReference type="GO" id="GO:0003677">
    <property type="term" value="F:DNA binding"/>
    <property type="evidence" value="ECO:0007669"/>
    <property type="project" value="InterPro"/>
</dbReference>